<protein>
    <recommendedName>
        <fullName evidence="2">Ig-like domain-containing protein</fullName>
    </recommendedName>
</protein>
<feature type="compositionally biased region" description="Low complexity" evidence="1">
    <location>
        <begin position="46"/>
        <end position="57"/>
    </location>
</feature>
<evidence type="ECO:0000259" key="2">
    <source>
        <dbReference type="PROSITE" id="PS50835"/>
    </source>
</evidence>
<dbReference type="PROSITE" id="PS50835">
    <property type="entry name" value="IG_LIKE"/>
    <property type="match status" value="1"/>
</dbReference>
<dbReference type="AlphaFoldDB" id="A0AAW0X3H9"/>
<dbReference type="InterPro" id="IPR007110">
    <property type="entry name" value="Ig-like_dom"/>
</dbReference>
<keyword evidence="4" id="KW-1185">Reference proteome</keyword>
<gene>
    <name evidence="3" type="ORF">OTU49_003733</name>
</gene>
<evidence type="ECO:0000313" key="4">
    <source>
        <dbReference type="Proteomes" id="UP001445076"/>
    </source>
</evidence>
<organism evidence="3 4">
    <name type="scientific">Cherax quadricarinatus</name>
    <name type="common">Australian red claw crayfish</name>
    <dbReference type="NCBI Taxonomy" id="27406"/>
    <lineage>
        <taxon>Eukaryota</taxon>
        <taxon>Metazoa</taxon>
        <taxon>Ecdysozoa</taxon>
        <taxon>Arthropoda</taxon>
        <taxon>Crustacea</taxon>
        <taxon>Multicrustacea</taxon>
        <taxon>Malacostraca</taxon>
        <taxon>Eumalacostraca</taxon>
        <taxon>Eucarida</taxon>
        <taxon>Decapoda</taxon>
        <taxon>Pleocyemata</taxon>
        <taxon>Astacidea</taxon>
        <taxon>Parastacoidea</taxon>
        <taxon>Parastacidae</taxon>
        <taxon>Cherax</taxon>
    </lineage>
</organism>
<dbReference type="PANTHER" id="PTHR23278:SF25">
    <property type="entry name" value="GH14967P"/>
    <property type="match status" value="1"/>
</dbReference>
<reference evidence="3 4" key="1">
    <citation type="journal article" date="2024" name="BMC Genomics">
        <title>Genome assembly of redclaw crayfish (Cherax quadricarinatus) provides insights into its immune adaptation and hypoxia tolerance.</title>
        <authorList>
            <person name="Liu Z."/>
            <person name="Zheng J."/>
            <person name="Li H."/>
            <person name="Fang K."/>
            <person name="Wang S."/>
            <person name="He J."/>
            <person name="Zhou D."/>
            <person name="Weng S."/>
            <person name="Chi M."/>
            <person name="Gu Z."/>
            <person name="He J."/>
            <person name="Li F."/>
            <person name="Wang M."/>
        </authorList>
    </citation>
    <scope>NUCLEOTIDE SEQUENCE [LARGE SCALE GENOMIC DNA]</scope>
    <source>
        <strain evidence="3">ZL_2023a</strain>
    </source>
</reference>
<feature type="domain" description="Ig-like" evidence="2">
    <location>
        <begin position="97"/>
        <end position="196"/>
    </location>
</feature>
<accession>A0AAW0X3H9</accession>
<dbReference type="InterPro" id="IPR036179">
    <property type="entry name" value="Ig-like_dom_sf"/>
</dbReference>
<proteinExistence type="predicted"/>
<feature type="compositionally biased region" description="Basic residues" evidence="1">
    <location>
        <begin position="58"/>
        <end position="69"/>
    </location>
</feature>
<dbReference type="Proteomes" id="UP001445076">
    <property type="component" value="Unassembled WGS sequence"/>
</dbReference>
<dbReference type="PANTHER" id="PTHR23278">
    <property type="entry name" value="SIDESTEP PROTEIN"/>
    <property type="match status" value="1"/>
</dbReference>
<name>A0AAW0X3H9_CHEQU</name>
<dbReference type="InterPro" id="IPR013783">
    <property type="entry name" value="Ig-like_fold"/>
</dbReference>
<evidence type="ECO:0000313" key="3">
    <source>
        <dbReference type="EMBL" id="KAK8738911.1"/>
    </source>
</evidence>
<evidence type="ECO:0000256" key="1">
    <source>
        <dbReference type="SAM" id="MobiDB-lite"/>
    </source>
</evidence>
<dbReference type="EMBL" id="JARKIK010000038">
    <property type="protein sequence ID" value="KAK8738911.1"/>
    <property type="molecule type" value="Genomic_DNA"/>
</dbReference>
<feature type="non-terminal residue" evidence="3">
    <location>
        <position position="196"/>
    </location>
</feature>
<dbReference type="Gene3D" id="2.60.40.10">
    <property type="entry name" value="Immunoglobulins"/>
    <property type="match status" value="1"/>
</dbReference>
<comment type="caution">
    <text evidence="3">The sequence shown here is derived from an EMBL/GenBank/DDBJ whole genome shotgun (WGS) entry which is preliminary data.</text>
</comment>
<feature type="compositionally biased region" description="Polar residues" evidence="1">
    <location>
        <begin position="35"/>
        <end position="45"/>
    </location>
</feature>
<feature type="non-terminal residue" evidence="3">
    <location>
        <position position="1"/>
    </location>
</feature>
<dbReference type="SUPFAM" id="SSF48726">
    <property type="entry name" value="Immunoglobulin"/>
    <property type="match status" value="1"/>
</dbReference>
<feature type="region of interest" description="Disordered" evidence="1">
    <location>
        <begin position="1"/>
        <end position="69"/>
    </location>
</feature>
<feature type="compositionally biased region" description="Low complexity" evidence="1">
    <location>
        <begin position="1"/>
        <end position="11"/>
    </location>
</feature>
<sequence>TPPHTTHTTTHNTHHNTQHTPPHSTHLHHTYHTPQTHNINSTTLSTTNHIPPHTTHYIPHKPHTTHHHHTMLRTVSLLLLVWTRGKVASQSPGDTEPTVTAESLIGGNALLPCDVTPPTPGDYPILVLLYNGATGMPIYSIDARSGPLLRSAHWSDLGGRAHFRMTSSASAPSGLLLNQVTAADQGLYRCRVDFVA</sequence>